<gene>
    <name evidence="2" type="ORF">SAMN05216200_10197</name>
</gene>
<evidence type="ECO:0008006" key="4">
    <source>
        <dbReference type="Google" id="ProtNLM"/>
    </source>
</evidence>
<evidence type="ECO:0000256" key="1">
    <source>
        <dbReference type="SAM" id="SignalP"/>
    </source>
</evidence>
<keyword evidence="3" id="KW-1185">Reference proteome</keyword>
<organism evidence="2 3">
    <name type="scientific">Oceanicella actignis</name>
    <dbReference type="NCBI Taxonomy" id="1189325"/>
    <lineage>
        <taxon>Bacteria</taxon>
        <taxon>Pseudomonadati</taxon>
        <taxon>Pseudomonadota</taxon>
        <taxon>Alphaproteobacteria</taxon>
        <taxon>Rhodobacterales</taxon>
        <taxon>Paracoccaceae</taxon>
        <taxon>Oceanicella</taxon>
    </lineage>
</organism>
<dbReference type="OrthoDB" id="7857490at2"/>
<dbReference type="AlphaFoldDB" id="A0A1M7RT49"/>
<name>A0A1M7RT49_9RHOB</name>
<dbReference type="Proteomes" id="UP000184066">
    <property type="component" value="Unassembled WGS sequence"/>
</dbReference>
<dbReference type="RefSeq" id="WP_125458967.1">
    <property type="nucleotide sequence ID" value="NZ_FOHL01000002.1"/>
</dbReference>
<accession>A0A1M7RT49</accession>
<sequence>MRVPTPLPLAAALAAALPLSAQAGAWTAEPGATFFSQSRSFDTWGEPRARLDSYLEHGWREGVTVGGGMSRREGVGGAEVTRAAAFVRQRVWQGASGEVASVEFEAAGDAGSGLESAMRLRLGRGFALGSGGGFAEAELGYVSALGGGDGRAQMGATLGARPAAGWLAMARGAIETGDSRRLNAEASLVREISPRASLSFTMGAEDWSAGGPGGAHLRIGIWRRF</sequence>
<reference evidence="2 3" key="1">
    <citation type="submission" date="2016-12" db="EMBL/GenBank/DDBJ databases">
        <authorList>
            <person name="Song W.-J."/>
            <person name="Kurnit D.M."/>
        </authorList>
    </citation>
    <scope>NUCLEOTIDE SEQUENCE [LARGE SCALE GENOMIC DNA]</scope>
    <source>
        <strain evidence="2 3">CGMCC 1.10808</strain>
    </source>
</reference>
<proteinExistence type="predicted"/>
<evidence type="ECO:0000313" key="3">
    <source>
        <dbReference type="Proteomes" id="UP000184066"/>
    </source>
</evidence>
<evidence type="ECO:0000313" key="2">
    <source>
        <dbReference type="EMBL" id="SHN49364.1"/>
    </source>
</evidence>
<keyword evidence="1" id="KW-0732">Signal</keyword>
<dbReference type="EMBL" id="FRDL01000001">
    <property type="protein sequence ID" value="SHN49364.1"/>
    <property type="molecule type" value="Genomic_DNA"/>
</dbReference>
<protein>
    <recommendedName>
        <fullName evidence="4">Cellulose biosynthesis protein BcsS</fullName>
    </recommendedName>
</protein>
<dbReference type="STRING" id="1189325.SAMN04488119_102421"/>
<feature type="signal peptide" evidence="1">
    <location>
        <begin position="1"/>
        <end position="23"/>
    </location>
</feature>
<feature type="chain" id="PRO_5009929000" description="Cellulose biosynthesis protein BcsS" evidence="1">
    <location>
        <begin position="24"/>
        <end position="225"/>
    </location>
</feature>